<keyword evidence="3" id="KW-0378">Hydrolase</keyword>
<evidence type="ECO:0000313" key="4">
    <source>
        <dbReference type="EMBL" id="SCY42362.1"/>
    </source>
</evidence>
<dbReference type="Pfam" id="PF03641">
    <property type="entry name" value="Lysine_decarbox"/>
    <property type="match status" value="1"/>
</dbReference>
<keyword evidence="5" id="KW-1185">Reference proteome</keyword>
<dbReference type="PATRIC" id="fig|381306.5.peg.1163"/>
<dbReference type="EMBL" id="FMUN01000005">
    <property type="protein sequence ID" value="SCY42362.1"/>
    <property type="molecule type" value="Genomic_DNA"/>
</dbReference>
<reference evidence="5" key="1">
    <citation type="submission" date="2016-10" db="EMBL/GenBank/DDBJ databases">
        <authorList>
            <person name="Varghese N."/>
        </authorList>
    </citation>
    <scope>NUCLEOTIDE SEQUENCE [LARGE SCALE GENOMIC DNA]</scope>
    <source>
        <strain evidence="5">HL 19</strain>
    </source>
</reference>
<dbReference type="RefSeq" id="WP_054965225.1">
    <property type="nucleotide sequence ID" value="NZ_FMUN01000005.1"/>
</dbReference>
<dbReference type="GO" id="GO:0005829">
    <property type="term" value="C:cytosol"/>
    <property type="evidence" value="ECO:0007669"/>
    <property type="project" value="TreeGrafter"/>
</dbReference>
<dbReference type="GO" id="GO:0009691">
    <property type="term" value="P:cytokinin biosynthetic process"/>
    <property type="evidence" value="ECO:0007669"/>
    <property type="project" value="UniProtKB-UniRule"/>
</dbReference>
<dbReference type="STRING" id="381306.AN478_03395"/>
<protein>
    <recommendedName>
        <fullName evidence="3">Cytokinin riboside 5'-monophosphate phosphoribohydrolase</fullName>
        <ecNumber evidence="3">3.2.2.n1</ecNumber>
    </recommendedName>
</protein>
<dbReference type="EC" id="3.2.2.n1" evidence="3"/>
<dbReference type="PANTHER" id="PTHR31223">
    <property type="entry name" value="LOG FAMILY PROTEIN YJL055W"/>
    <property type="match status" value="1"/>
</dbReference>
<keyword evidence="3" id="KW-0203">Cytokinin biosynthesis</keyword>
<sequence>MERICVFAGSGSGNRPAYAEAAAALGGRLATRGIGVVYGGGHTGLMGVLADAALGAGGEVVGVIPEALCTRELAHHQLSDLEVVDSMHARKARMAELADAFIALPGGIGTLEELFEVFTWAQLGLHAKPCGLLNAAGYYDPLIRFLDETVTEGFLRPEQRALLAEAPEPETLLEALATARPAPAHRWIGPEQA</sequence>
<dbReference type="OrthoDB" id="9801098at2"/>
<comment type="similarity">
    <text evidence="2 3">Belongs to the LOG family.</text>
</comment>
<evidence type="ECO:0000256" key="2">
    <source>
        <dbReference type="ARBA" id="ARBA00006763"/>
    </source>
</evidence>
<dbReference type="Gene3D" id="3.40.50.450">
    <property type="match status" value="1"/>
</dbReference>
<organism evidence="4 5">
    <name type="scientific">Thiohalorhabdus denitrificans</name>
    <dbReference type="NCBI Taxonomy" id="381306"/>
    <lineage>
        <taxon>Bacteria</taxon>
        <taxon>Pseudomonadati</taxon>
        <taxon>Pseudomonadota</taxon>
        <taxon>Gammaproteobacteria</taxon>
        <taxon>Thiohalorhabdales</taxon>
        <taxon>Thiohalorhabdaceae</taxon>
        <taxon>Thiohalorhabdus</taxon>
    </lineage>
</organism>
<evidence type="ECO:0000256" key="1">
    <source>
        <dbReference type="ARBA" id="ARBA00000274"/>
    </source>
</evidence>
<accession>A0A0P9C7A5</accession>
<dbReference type="GO" id="GO:0008714">
    <property type="term" value="F:AMP nucleosidase activity"/>
    <property type="evidence" value="ECO:0007669"/>
    <property type="project" value="UniProtKB-EC"/>
</dbReference>
<dbReference type="PANTHER" id="PTHR31223:SF70">
    <property type="entry name" value="LOG FAMILY PROTEIN YJL055W"/>
    <property type="match status" value="1"/>
</dbReference>
<dbReference type="NCBIfam" id="TIGR00730">
    <property type="entry name" value="Rossman fold protein, TIGR00730 family"/>
    <property type="match status" value="1"/>
</dbReference>
<evidence type="ECO:0000256" key="3">
    <source>
        <dbReference type="RuleBase" id="RU363015"/>
    </source>
</evidence>
<dbReference type="AlphaFoldDB" id="A0A0P9C7A5"/>
<name>A0A0P9C7A5_9GAMM</name>
<evidence type="ECO:0000313" key="5">
    <source>
        <dbReference type="Proteomes" id="UP000183104"/>
    </source>
</evidence>
<dbReference type="InterPro" id="IPR031100">
    <property type="entry name" value="LOG_fam"/>
</dbReference>
<proteinExistence type="inferred from homology"/>
<dbReference type="SUPFAM" id="SSF102405">
    <property type="entry name" value="MCP/YpsA-like"/>
    <property type="match status" value="1"/>
</dbReference>
<comment type="catalytic activity">
    <reaction evidence="1">
        <text>AMP + H2O = D-ribose 5-phosphate + adenine</text>
        <dbReference type="Rhea" id="RHEA:20129"/>
        <dbReference type="ChEBI" id="CHEBI:15377"/>
        <dbReference type="ChEBI" id="CHEBI:16708"/>
        <dbReference type="ChEBI" id="CHEBI:78346"/>
        <dbReference type="ChEBI" id="CHEBI:456215"/>
        <dbReference type="EC" id="3.2.2.4"/>
    </reaction>
</comment>
<dbReference type="InterPro" id="IPR005269">
    <property type="entry name" value="LOG"/>
</dbReference>
<dbReference type="Proteomes" id="UP000183104">
    <property type="component" value="Unassembled WGS sequence"/>
</dbReference>
<gene>
    <name evidence="4" type="ORF">SAMN05661077_2100</name>
</gene>